<accession>A0AAN4ZKD7</accession>
<evidence type="ECO:0000313" key="3">
    <source>
        <dbReference type="Proteomes" id="UP001328107"/>
    </source>
</evidence>
<dbReference type="Proteomes" id="UP001328107">
    <property type="component" value="Unassembled WGS sequence"/>
</dbReference>
<protein>
    <submittedName>
        <fullName evidence="2">Uncharacterized protein</fullName>
    </submittedName>
</protein>
<reference evidence="3" key="1">
    <citation type="submission" date="2022-10" db="EMBL/GenBank/DDBJ databases">
        <title>Genome assembly of Pristionchus species.</title>
        <authorList>
            <person name="Yoshida K."/>
            <person name="Sommer R.J."/>
        </authorList>
    </citation>
    <scope>NUCLEOTIDE SEQUENCE [LARGE SCALE GENOMIC DNA]</scope>
    <source>
        <strain evidence="3">RS5460</strain>
    </source>
</reference>
<comment type="caution">
    <text evidence="2">The sequence shown here is derived from an EMBL/GenBank/DDBJ whole genome shotgun (WGS) entry which is preliminary data.</text>
</comment>
<sequence length="131" mass="15317">LTSAITRLVEEQLQREREEIMEDMNQRHTSEMSRLVEEQTRQSEEMMREQEEEMKQQQQQHDQPRVPNPLMNFPPANEQLLEALERANEKQREQQHQHNLQSGGPQPPMGLSLHGVSPHLASRFVQGVTSD</sequence>
<gene>
    <name evidence="2" type="ORF">PMAYCL1PPCAC_09987</name>
</gene>
<dbReference type="EMBL" id="BTRK01000003">
    <property type="protein sequence ID" value="GMR39792.1"/>
    <property type="molecule type" value="Genomic_DNA"/>
</dbReference>
<feature type="compositionally biased region" description="Basic and acidic residues" evidence="1">
    <location>
        <begin position="23"/>
        <end position="55"/>
    </location>
</feature>
<proteinExistence type="predicted"/>
<name>A0AAN4ZKD7_9BILA</name>
<keyword evidence="3" id="KW-1185">Reference proteome</keyword>
<dbReference type="AlphaFoldDB" id="A0AAN4ZKD7"/>
<organism evidence="2 3">
    <name type="scientific">Pristionchus mayeri</name>
    <dbReference type="NCBI Taxonomy" id="1317129"/>
    <lineage>
        <taxon>Eukaryota</taxon>
        <taxon>Metazoa</taxon>
        <taxon>Ecdysozoa</taxon>
        <taxon>Nematoda</taxon>
        <taxon>Chromadorea</taxon>
        <taxon>Rhabditida</taxon>
        <taxon>Rhabditina</taxon>
        <taxon>Diplogasteromorpha</taxon>
        <taxon>Diplogasteroidea</taxon>
        <taxon>Neodiplogasteridae</taxon>
        <taxon>Pristionchus</taxon>
    </lineage>
</organism>
<feature type="region of interest" description="Disordered" evidence="1">
    <location>
        <begin position="23"/>
        <end position="131"/>
    </location>
</feature>
<evidence type="ECO:0000313" key="2">
    <source>
        <dbReference type="EMBL" id="GMR39792.1"/>
    </source>
</evidence>
<feature type="compositionally biased region" description="Basic and acidic residues" evidence="1">
    <location>
        <begin position="83"/>
        <end position="96"/>
    </location>
</feature>
<feature type="non-terminal residue" evidence="2">
    <location>
        <position position="131"/>
    </location>
</feature>
<evidence type="ECO:0000256" key="1">
    <source>
        <dbReference type="SAM" id="MobiDB-lite"/>
    </source>
</evidence>
<feature type="non-terminal residue" evidence="2">
    <location>
        <position position="1"/>
    </location>
</feature>